<dbReference type="GO" id="GO:0004497">
    <property type="term" value="F:monooxygenase activity"/>
    <property type="evidence" value="ECO:0007669"/>
    <property type="project" value="UniProtKB-KW"/>
</dbReference>
<dbReference type="PANTHER" id="PTHR46300:SF7">
    <property type="entry name" value="P450, PUTATIVE (EUROFUNG)-RELATED"/>
    <property type="match status" value="1"/>
</dbReference>
<evidence type="ECO:0000256" key="2">
    <source>
        <dbReference type="ARBA" id="ARBA00005179"/>
    </source>
</evidence>
<keyword evidence="4 9" id="KW-0349">Heme</keyword>
<evidence type="ECO:0000256" key="3">
    <source>
        <dbReference type="ARBA" id="ARBA00010617"/>
    </source>
</evidence>
<evidence type="ECO:0000256" key="1">
    <source>
        <dbReference type="ARBA" id="ARBA00001971"/>
    </source>
</evidence>
<keyword evidence="6 10" id="KW-0560">Oxidoreductase</keyword>
<dbReference type="InterPro" id="IPR036396">
    <property type="entry name" value="Cyt_P450_sf"/>
</dbReference>
<evidence type="ECO:0000256" key="10">
    <source>
        <dbReference type="RuleBase" id="RU000461"/>
    </source>
</evidence>
<dbReference type="EMBL" id="ML178850">
    <property type="protein sequence ID" value="TFK97160.1"/>
    <property type="molecule type" value="Genomic_DNA"/>
</dbReference>
<evidence type="ECO:0000256" key="7">
    <source>
        <dbReference type="ARBA" id="ARBA00023004"/>
    </source>
</evidence>
<dbReference type="STRING" id="1884261.A0A5C3Q9U8"/>
<dbReference type="PANTHER" id="PTHR46300">
    <property type="entry name" value="P450, PUTATIVE (EUROFUNG)-RELATED-RELATED"/>
    <property type="match status" value="1"/>
</dbReference>
<evidence type="ECO:0000256" key="9">
    <source>
        <dbReference type="PIRSR" id="PIRSR602401-1"/>
    </source>
</evidence>
<dbReference type="SUPFAM" id="SSF48264">
    <property type="entry name" value="Cytochrome P450"/>
    <property type="match status" value="1"/>
</dbReference>
<gene>
    <name evidence="11" type="ORF">BDV98DRAFT_554444</name>
</gene>
<name>A0A5C3Q9U8_9AGAR</name>
<sequence length="522" mass="59969">MHLTGILSAFCISLILWATSRLLRRSRRLPYPPTPPAHFLLGNLRDVTVPKQRYHYDNLAKRYGEIFHLSALGKHIVVVNTEEAAYELFTRRSAVYSDRAQLPMVSIMGWDIHMAMMPYGDKWRAHRRLFQQGFNPHTTASFRPVHAEKLNVYLNRLLDTPKEFKTHAEMLVASVVFKVVYGHDILPDSRSHEGKDELFQTAVQAIQNFLDSILPGNWLVNDFPFLRFLPEWVPGCRKFNEFARETRGLVERIVERPYERARERISTEGGEHTLVSVLEESIAAGGHKNMFPRDPMEVCGTAFGAAGETTLTVIEAFYLIMRRHPSVQDKAYHEIGQVIGHERLPDFSDRASLHYVEAVYREVMRWMPAVPYSVPHCTSEDDVYKGYFIPKGTTVIPNVWTMINDEAKYPNPRKFMPERHLTPEGKFNGGDINSIIGFGFGRRICVGRYFADESVWRLIACVLATFRIENPTGKDLENDAIEKLESLDEAFLHTFMAHAVPYSCSIKPRTRKAAEVIRELDR</sequence>
<reference evidence="11 12" key="1">
    <citation type="journal article" date="2019" name="Nat. Ecol. Evol.">
        <title>Megaphylogeny resolves global patterns of mushroom evolution.</title>
        <authorList>
            <person name="Varga T."/>
            <person name="Krizsan K."/>
            <person name="Foldi C."/>
            <person name="Dima B."/>
            <person name="Sanchez-Garcia M."/>
            <person name="Sanchez-Ramirez S."/>
            <person name="Szollosi G.J."/>
            <person name="Szarkandi J.G."/>
            <person name="Papp V."/>
            <person name="Albert L."/>
            <person name="Andreopoulos W."/>
            <person name="Angelini C."/>
            <person name="Antonin V."/>
            <person name="Barry K.W."/>
            <person name="Bougher N.L."/>
            <person name="Buchanan P."/>
            <person name="Buyck B."/>
            <person name="Bense V."/>
            <person name="Catcheside P."/>
            <person name="Chovatia M."/>
            <person name="Cooper J."/>
            <person name="Damon W."/>
            <person name="Desjardin D."/>
            <person name="Finy P."/>
            <person name="Geml J."/>
            <person name="Haridas S."/>
            <person name="Hughes K."/>
            <person name="Justo A."/>
            <person name="Karasinski D."/>
            <person name="Kautmanova I."/>
            <person name="Kiss B."/>
            <person name="Kocsube S."/>
            <person name="Kotiranta H."/>
            <person name="LaButti K.M."/>
            <person name="Lechner B.E."/>
            <person name="Liimatainen K."/>
            <person name="Lipzen A."/>
            <person name="Lukacs Z."/>
            <person name="Mihaltcheva S."/>
            <person name="Morgado L.N."/>
            <person name="Niskanen T."/>
            <person name="Noordeloos M.E."/>
            <person name="Ohm R.A."/>
            <person name="Ortiz-Santana B."/>
            <person name="Ovrebo C."/>
            <person name="Racz N."/>
            <person name="Riley R."/>
            <person name="Savchenko A."/>
            <person name="Shiryaev A."/>
            <person name="Soop K."/>
            <person name="Spirin V."/>
            <person name="Szebenyi C."/>
            <person name="Tomsovsky M."/>
            <person name="Tulloss R.E."/>
            <person name="Uehling J."/>
            <person name="Grigoriev I.V."/>
            <person name="Vagvolgyi C."/>
            <person name="Papp T."/>
            <person name="Martin F.M."/>
            <person name="Miettinen O."/>
            <person name="Hibbett D.S."/>
            <person name="Nagy L.G."/>
        </authorList>
    </citation>
    <scope>NUCLEOTIDE SEQUENCE [LARGE SCALE GENOMIC DNA]</scope>
    <source>
        <strain evidence="11 12">CBS 309.79</strain>
    </source>
</reference>
<evidence type="ECO:0000313" key="11">
    <source>
        <dbReference type="EMBL" id="TFK97160.1"/>
    </source>
</evidence>
<feature type="binding site" description="axial binding residue" evidence="9">
    <location>
        <position position="445"/>
    </location>
    <ligand>
        <name>heme</name>
        <dbReference type="ChEBI" id="CHEBI:30413"/>
    </ligand>
    <ligandPart>
        <name>Fe</name>
        <dbReference type="ChEBI" id="CHEBI:18248"/>
    </ligandPart>
</feature>
<comment type="pathway">
    <text evidence="2">Secondary metabolite biosynthesis.</text>
</comment>
<evidence type="ECO:0000256" key="5">
    <source>
        <dbReference type="ARBA" id="ARBA00022723"/>
    </source>
</evidence>
<evidence type="ECO:0000313" key="12">
    <source>
        <dbReference type="Proteomes" id="UP000305067"/>
    </source>
</evidence>
<comment type="similarity">
    <text evidence="3 10">Belongs to the cytochrome P450 family.</text>
</comment>
<dbReference type="InterPro" id="IPR002401">
    <property type="entry name" value="Cyt_P450_E_grp-I"/>
</dbReference>
<protein>
    <submittedName>
        <fullName evidence="11">Cytochrome P450</fullName>
    </submittedName>
</protein>
<keyword evidence="8 10" id="KW-0503">Monooxygenase</keyword>
<dbReference type="InterPro" id="IPR001128">
    <property type="entry name" value="Cyt_P450"/>
</dbReference>
<evidence type="ECO:0000256" key="6">
    <source>
        <dbReference type="ARBA" id="ARBA00023002"/>
    </source>
</evidence>
<dbReference type="GO" id="GO:0005506">
    <property type="term" value="F:iron ion binding"/>
    <property type="evidence" value="ECO:0007669"/>
    <property type="project" value="InterPro"/>
</dbReference>
<dbReference type="Gene3D" id="1.10.630.10">
    <property type="entry name" value="Cytochrome P450"/>
    <property type="match status" value="1"/>
</dbReference>
<comment type="cofactor">
    <cofactor evidence="1 9">
        <name>heme</name>
        <dbReference type="ChEBI" id="CHEBI:30413"/>
    </cofactor>
</comment>
<dbReference type="AlphaFoldDB" id="A0A5C3Q9U8"/>
<dbReference type="Proteomes" id="UP000305067">
    <property type="component" value="Unassembled WGS sequence"/>
</dbReference>
<keyword evidence="5 9" id="KW-0479">Metal-binding</keyword>
<dbReference type="InterPro" id="IPR050364">
    <property type="entry name" value="Cytochrome_P450_fung"/>
</dbReference>
<dbReference type="CDD" id="cd11065">
    <property type="entry name" value="CYP64-like"/>
    <property type="match status" value="1"/>
</dbReference>
<keyword evidence="12" id="KW-1185">Reference proteome</keyword>
<dbReference type="PROSITE" id="PS00086">
    <property type="entry name" value="CYTOCHROME_P450"/>
    <property type="match status" value="1"/>
</dbReference>
<evidence type="ECO:0000256" key="4">
    <source>
        <dbReference type="ARBA" id="ARBA00022617"/>
    </source>
</evidence>
<evidence type="ECO:0000256" key="8">
    <source>
        <dbReference type="ARBA" id="ARBA00023033"/>
    </source>
</evidence>
<dbReference type="InterPro" id="IPR017972">
    <property type="entry name" value="Cyt_P450_CS"/>
</dbReference>
<accession>A0A5C3Q9U8</accession>
<dbReference type="OrthoDB" id="2789670at2759"/>
<dbReference type="GO" id="GO:0020037">
    <property type="term" value="F:heme binding"/>
    <property type="evidence" value="ECO:0007669"/>
    <property type="project" value="InterPro"/>
</dbReference>
<organism evidence="11 12">
    <name type="scientific">Pterulicium gracile</name>
    <dbReference type="NCBI Taxonomy" id="1884261"/>
    <lineage>
        <taxon>Eukaryota</taxon>
        <taxon>Fungi</taxon>
        <taxon>Dikarya</taxon>
        <taxon>Basidiomycota</taxon>
        <taxon>Agaricomycotina</taxon>
        <taxon>Agaricomycetes</taxon>
        <taxon>Agaricomycetidae</taxon>
        <taxon>Agaricales</taxon>
        <taxon>Pleurotineae</taxon>
        <taxon>Pterulaceae</taxon>
        <taxon>Pterulicium</taxon>
    </lineage>
</organism>
<keyword evidence="7 9" id="KW-0408">Iron</keyword>
<dbReference type="GO" id="GO:0016705">
    <property type="term" value="F:oxidoreductase activity, acting on paired donors, with incorporation or reduction of molecular oxygen"/>
    <property type="evidence" value="ECO:0007669"/>
    <property type="project" value="InterPro"/>
</dbReference>
<dbReference type="PRINTS" id="PR00463">
    <property type="entry name" value="EP450I"/>
</dbReference>
<dbReference type="Pfam" id="PF00067">
    <property type="entry name" value="p450"/>
    <property type="match status" value="1"/>
</dbReference>
<proteinExistence type="inferred from homology"/>